<protein>
    <submittedName>
        <fullName evidence="1">Uncharacterized protein</fullName>
    </submittedName>
</protein>
<reference evidence="1" key="1">
    <citation type="submission" date="2022-04" db="EMBL/GenBank/DDBJ databases">
        <title>Carnegiea gigantea Genome sequencing and assembly v2.</title>
        <authorList>
            <person name="Copetti D."/>
            <person name="Sanderson M.J."/>
            <person name="Burquez A."/>
            <person name="Wojciechowski M.F."/>
        </authorList>
    </citation>
    <scope>NUCLEOTIDE SEQUENCE</scope>
    <source>
        <strain evidence="1">SGP5-SGP5p</strain>
        <tissue evidence="1">Aerial part</tissue>
    </source>
</reference>
<sequence>MIRLPLCFADKLKARNLRSTSWSLTCPRPTIGLNISIQGVSCLIPCTITLAGRRNKLHLLGVLALVLGPLALVEVVEVGLKSLLYRVTSPSSLRHFAMAITPRANALAIVTSSSMILGGSEVPEVAKSQDLTKSWTSENLAEGSALMKLVDDRWAFMGEPLTA</sequence>
<gene>
    <name evidence="1" type="ORF">Cgig2_011162</name>
</gene>
<dbReference type="EMBL" id="JAKOGI010000164">
    <property type="protein sequence ID" value="KAJ8441485.1"/>
    <property type="molecule type" value="Genomic_DNA"/>
</dbReference>
<comment type="caution">
    <text evidence="1">The sequence shown here is derived from an EMBL/GenBank/DDBJ whole genome shotgun (WGS) entry which is preliminary data.</text>
</comment>
<dbReference type="Proteomes" id="UP001153076">
    <property type="component" value="Unassembled WGS sequence"/>
</dbReference>
<organism evidence="1 2">
    <name type="scientific">Carnegiea gigantea</name>
    <dbReference type="NCBI Taxonomy" id="171969"/>
    <lineage>
        <taxon>Eukaryota</taxon>
        <taxon>Viridiplantae</taxon>
        <taxon>Streptophyta</taxon>
        <taxon>Embryophyta</taxon>
        <taxon>Tracheophyta</taxon>
        <taxon>Spermatophyta</taxon>
        <taxon>Magnoliopsida</taxon>
        <taxon>eudicotyledons</taxon>
        <taxon>Gunneridae</taxon>
        <taxon>Pentapetalae</taxon>
        <taxon>Caryophyllales</taxon>
        <taxon>Cactineae</taxon>
        <taxon>Cactaceae</taxon>
        <taxon>Cactoideae</taxon>
        <taxon>Echinocereeae</taxon>
        <taxon>Carnegiea</taxon>
    </lineage>
</organism>
<evidence type="ECO:0000313" key="1">
    <source>
        <dbReference type="EMBL" id="KAJ8441485.1"/>
    </source>
</evidence>
<evidence type="ECO:0000313" key="2">
    <source>
        <dbReference type="Proteomes" id="UP001153076"/>
    </source>
</evidence>
<name>A0A9Q1KDF8_9CARY</name>
<proteinExistence type="predicted"/>
<dbReference type="AlphaFoldDB" id="A0A9Q1KDF8"/>
<accession>A0A9Q1KDF8</accession>
<keyword evidence="2" id="KW-1185">Reference proteome</keyword>